<evidence type="ECO:0000259" key="1">
    <source>
        <dbReference type="Pfam" id="PF13020"/>
    </source>
</evidence>
<accession>A0A1C0YTT7</accession>
<sequence length="453" mass="52942">MLEISKEELMTLSNDQFFKRFISAFYSKDSYKQVYSKLNTHVLRTLNKPFVEFDYRDYESIQNKKNISEDVKNYASTLFKFLFLKGILKHEEFNHIFALEKVKEHFASRAKNKDRIKVTEGSEKLNALNFEELLNIEEFYLSSQNDLDSLKKKFLWHLIRFYDFKNQQILDIKSQDFSNGQLNIAGKTIDLPKDVEELPELLSNTKNDGFTNLSGILKSLGNQLNIEKNLIPTIIRNTKIVNTICCPNCQEEYTSNLNNWCAIEEKLVCKACGDYLKYAYSYQELSNSPIEKVNNQERNLRNKENFEKNKKKLIENGIDFQRLNAIFEEIGKLGEEFVYNLEYSRLIDTKYANLIDKSPARNPKNGYDILSYEKDGTKLFIEVKATTSLDDEFYISKNELETAERILKDGGKYQVCFIKNILSDQPIVTKIDNILDDLVYCKVAQSWKISILE</sequence>
<evidence type="ECO:0000313" key="3">
    <source>
        <dbReference type="Proteomes" id="UP000093482"/>
    </source>
</evidence>
<dbReference type="Proteomes" id="UP000093482">
    <property type="component" value="Unassembled WGS sequence"/>
</dbReference>
<dbReference type="InterPro" id="IPR024975">
    <property type="entry name" value="NOV_C"/>
</dbReference>
<keyword evidence="3" id="KW-1185">Reference proteome</keyword>
<feature type="domain" description="Protein NO VEIN C-terminal" evidence="1">
    <location>
        <begin position="334"/>
        <end position="428"/>
    </location>
</feature>
<reference evidence="2 3" key="1">
    <citation type="submission" date="2016-07" db="EMBL/GenBank/DDBJ databases">
        <title>Caryophanon latum genome sequencing.</title>
        <authorList>
            <person name="Verma A."/>
            <person name="Pal Y."/>
            <person name="Krishnamurthi S."/>
        </authorList>
    </citation>
    <scope>NUCLEOTIDE SEQUENCE [LARGE SCALE GENOMIC DNA]</scope>
    <source>
        <strain evidence="2 3">DSM 14151</strain>
    </source>
</reference>
<name>A0A1C0YTT7_9BACL</name>
<organism evidence="2 3">
    <name type="scientific">Caryophanon latum</name>
    <dbReference type="NCBI Taxonomy" id="33977"/>
    <lineage>
        <taxon>Bacteria</taxon>
        <taxon>Bacillati</taxon>
        <taxon>Bacillota</taxon>
        <taxon>Bacilli</taxon>
        <taxon>Bacillales</taxon>
        <taxon>Caryophanaceae</taxon>
        <taxon>Caryophanon</taxon>
    </lineage>
</organism>
<evidence type="ECO:0000313" key="2">
    <source>
        <dbReference type="EMBL" id="OCS90577.1"/>
    </source>
</evidence>
<proteinExistence type="predicted"/>
<dbReference type="Pfam" id="PF13020">
    <property type="entry name" value="NOV_C"/>
    <property type="match status" value="1"/>
</dbReference>
<dbReference type="EMBL" id="MATO01000036">
    <property type="protein sequence ID" value="OCS90577.1"/>
    <property type="molecule type" value="Genomic_DNA"/>
</dbReference>
<comment type="caution">
    <text evidence="2">The sequence shown here is derived from an EMBL/GenBank/DDBJ whole genome shotgun (WGS) entry which is preliminary data.</text>
</comment>
<dbReference type="RefSeq" id="WP_066464582.1">
    <property type="nucleotide sequence ID" value="NZ_MATO01000036.1"/>
</dbReference>
<protein>
    <recommendedName>
        <fullName evidence="1">Protein NO VEIN C-terminal domain-containing protein</fullName>
    </recommendedName>
</protein>
<dbReference type="AlphaFoldDB" id="A0A1C0YTT7"/>
<gene>
    <name evidence="2" type="ORF">A6K76_11000</name>
</gene>